<dbReference type="EMBL" id="JAEPES010000002">
    <property type="protein sequence ID" value="MBK4347321.1"/>
    <property type="molecule type" value="Genomic_DNA"/>
</dbReference>
<sequence length="211" mass="22699">MHKTDSARESFHSRFNRILAVVAWVLTAFALVTSAVAGLLVDLSAARIVLPLALIALAAYAVLWRPHLTVDDDAVTAVNVLRTVVIPWSALIDVDTKFSLTLRTPRGSYGVWAAPAPGRTGIAVARRAERRHGTESQTAALGNRSRPGDLITTESGEAAYLVRERWNELVESGRVEAGIAETVAVQVRWHWALDAGMALLLIATVVTAAMG</sequence>
<evidence type="ECO:0000256" key="1">
    <source>
        <dbReference type="SAM" id="Phobius"/>
    </source>
</evidence>
<keyword evidence="1" id="KW-0472">Membrane</keyword>
<dbReference type="InterPro" id="IPR019692">
    <property type="entry name" value="CFP-6_PH"/>
</dbReference>
<name>A0A934SL36_9MICO</name>
<evidence type="ECO:0000313" key="3">
    <source>
        <dbReference type="EMBL" id="MBK4347321.1"/>
    </source>
</evidence>
<feature type="transmembrane region" description="Helical" evidence="1">
    <location>
        <begin position="191"/>
        <end position="210"/>
    </location>
</feature>
<evidence type="ECO:0000313" key="4">
    <source>
        <dbReference type="Proteomes" id="UP000636458"/>
    </source>
</evidence>
<keyword evidence="4" id="KW-1185">Reference proteome</keyword>
<evidence type="ECO:0000259" key="2">
    <source>
        <dbReference type="Pfam" id="PF10756"/>
    </source>
</evidence>
<keyword evidence="1" id="KW-1133">Transmembrane helix</keyword>
<reference evidence="3" key="1">
    <citation type="submission" date="2021-01" db="EMBL/GenBank/DDBJ databases">
        <title>Lacisediminihabitans sp. nov. strain G11-30, isolated from Antarctic Soil.</title>
        <authorList>
            <person name="Li J."/>
        </authorList>
    </citation>
    <scope>NUCLEOTIDE SEQUENCE</scope>
    <source>
        <strain evidence="3">G11-30</strain>
    </source>
</reference>
<dbReference type="AlphaFoldDB" id="A0A934SL36"/>
<accession>A0A934SL36</accession>
<feature type="transmembrane region" description="Helical" evidence="1">
    <location>
        <begin position="44"/>
        <end position="63"/>
    </location>
</feature>
<keyword evidence="1" id="KW-0812">Transmembrane</keyword>
<feature type="domain" description="Low molecular weight protein antigen 6 PH" evidence="2">
    <location>
        <begin position="65"/>
        <end position="140"/>
    </location>
</feature>
<gene>
    <name evidence="3" type="ORF">IV501_06715</name>
</gene>
<dbReference type="Proteomes" id="UP000636458">
    <property type="component" value="Unassembled WGS sequence"/>
</dbReference>
<dbReference type="RefSeq" id="WP_200555679.1">
    <property type="nucleotide sequence ID" value="NZ_JAEPES010000002.1"/>
</dbReference>
<proteinExistence type="predicted"/>
<organism evidence="3 4">
    <name type="scientific">Lacisediminihabitans changchengi</name>
    <dbReference type="NCBI Taxonomy" id="2787634"/>
    <lineage>
        <taxon>Bacteria</taxon>
        <taxon>Bacillati</taxon>
        <taxon>Actinomycetota</taxon>
        <taxon>Actinomycetes</taxon>
        <taxon>Micrococcales</taxon>
        <taxon>Microbacteriaceae</taxon>
        <taxon>Lacisediminihabitans</taxon>
    </lineage>
</organism>
<protein>
    <submittedName>
        <fullName evidence="3">PH domain-containing protein</fullName>
    </submittedName>
</protein>
<comment type="caution">
    <text evidence="3">The sequence shown here is derived from an EMBL/GenBank/DDBJ whole genome shotgun (WGS) entry which is preliminary data.</text>
</comment>
<dbReference type="Pfam" id="PF10756">
    <property type="entry name" value="bPH_6"/>
    <property type="match status" value="1"/>
</dbReference>